<dbReference type="CDD" id="cd06186">
    <property type="entry name" value="NOX_Duox_like_FAD_NADP"/>
    <property type="match status" value="1"/>
</dbReference>
<keyword evidence="1" id="KW-0285">Flavoprotein</keyword>
<sequence length="153" mass="17873">SKFINLLTEFDHYELSLICYPIDHIFQTCRMPRLLIDGPYGAPAQDYKHYEVILLIGLRIGATPMISILKAVLNDVEQYKDIEDGMVNSEVKSNKRKHNATKKAYFYWVTREQGSFEWFRGLMNEVAEWDIDRVIELHNYCTSVYEEGNARSA</sequence>
<dbReference type="SUPFAM" id="SSF52343">
    <property type="entry name" value="Ferredoxin reductase-like, C-terminal NADP-linked domain"/>
    <property type="match status" value="1"/>
</dbReference>
<evidence type="ECO:0000259" key="4">
    <source>
        <dbReference type="Pfam" id="PF08030"/>
    </source>
</evidence>
<dbReference type="EMBL" id="JXTC01000193">
    <property type="protein sequence ID" value="PON82524.1"/>
    <property type="molecule type" value="Genomic_DNA"/>
</dbReference>
<evidence type="ECO:0000313" key="6">
    <source>
        <dbReference type="Proteomes" id="UP000237000"/>
    </source>
</evidence>
<gene>
    <name evidence="5" type="ORF">TorRG33x02_216780</name>
</gene>
<feature type="domain" description="Ferric reductase NAD binding" evidence="4">
    <location>
        <begin position="50"/>
        <end position="152"/>
    </location>
</feature>
<dbReference type="InParanoid" id="A0A2P5EAH9"/>
<keyword evidence="3" id="KW-0560">Oxidoreductase</keyword>
<proteinExistence type="predicted"/>
<dbReference type="OrthoDB" id="1679976at2759"/>
<dbReference type="PRINTS" id="PR00466">
    <property type="entry name" value="GP91PHOX"/>
</dbReference>
<dbReference type="STRING" id="63057.A0A2P5EAH9"/>
<keyword evidence="2" id="KW-0274">FAD</keyword>
<dbReference type="Pfam" id="PF08030">
    <property type="entry name" value="NAD_binding_6"/>
    <property type="match status" value="1"/>
</dbReference>
<protein>
    <submittedName>
        <fullName evidence="5">Respiratory burst oxidase</fullName>
    </submittedName>
</protein>
<comment type="caution">
    <text evidence="5">The sequence shown here is derived from an EMBL/GenBank/DDBJ whole genome shotgun (WGS) entry which is preliminary data.</text>
</comment>
<dbReference type="GO" id="GO:0016174">
    <property type="term" value="F:NAD(P)H oxidase H2O2-forming activity"/>
    <property type="evidence" value="ECO:0007669"/>
    <property type="project" value="TreeGrafter"/>
</dbReference>
<reference evidence="6" key="1">
    <citation type="submission" date="2016-06" db="EMBL/GenBank/DDBJ databases">
        <title>Parallel loss of symbiosis genes in relatives of nitrogen-fixing non-legume Parasponia.</title>
        <authorList>
            <person name="Van Velzen R."/>
            <person name="Holmer R."/>
            <person name="Bu F."/>
            <person name="Rutten L."/>
            <person name="Van Zeijl A."/>
            <person name="Liu W."/>
            <person name="Santuari L."/>
            <person name="Cao Q."/>
            <person name="Sharma T."/>
            <person name="Shen D."/>
            <person name="Roswanjaya Y."/>
            <person name="Wardhani T."/>
            <person name="Kalhor M.S."/>
            <person name="Jansen J."/>
            <person name="Van den Hoogen J."/>
            <person name="Gungor B."/>
            <person name="Hartog M."/>
            <person name="Hontelez J."/>
            <person name="Verver J."/>
            <person name="Yang W.-C."/>
            <person name="Schijlen E."/>
            <person name="Repin R."/>
            <person name="Schilthuizen M."/>
            <person name="Schranz E."/>
            <person name="Heidstra R."/>
            <person name="Miyata K."/>
            <person name="Fedorova E."/>
            <person name="Kohlen W."/>
            <person name="Bisseling T."/>
            <person name="Smit S."/>
            <person name="Geurts R."/>
        </authorList>
    </citation>
    <scope>NUCLEOTIDE SEQUENCE [LARGE SCALE GENOMIC DNA]</scope>
    <source>
        <strain evidence="6">cv. RG33-2</strain>
    </source>
</reference>
<accession>A0A2P5EAH9</accession>
<dbReference type="PANTHER" id="PTHR11972">
    <property type="entry name" value="NADPH OXIDASE"/>
    <property type="match status" value="1"/>
</dbReference>
<keyword evidence="6" id="KW-1185">Reference proteome</keyword>
<dbReference type="InterPro" id="IPR050369">
    <property type="entry name" value="RBOH/FRE"/>
</dbReference>
<evidence type="ECO:0000313" key="5">
    <source>
        <dbReference type="EMBL" id="PON82524.1"/>
    </source>
</evidence>
<evidence type="ECO:0000256" key="1">
    <source>
        <dbReference type="ARBA" id="ARBA00022630"/>
    </source>
</evidence>
<dbReference type="GO" id="GO:0005886">
    <property type="term" value="C:plasma membrane"/>
    <property type="evidence" value="ECO:0007669"/>
    <property type="project" value="TreeGrafter"/>
</dbReference>
<evidence type="ECO:0000256" key="2">
    <source>
        <dbReference type="ARBA" id="ARBA00022827"/>
    </source>
</evidence>
<name>A0A2P5EAH9_TREOI</name>
<evidence type="ECO:0000256" key="3">
    <source>
        <dbReference type="ARBA" id="ARBA00023002"/>
    </source>
</evidence>
<dbReference type="Gene3D" id="3.40.50.80">
    <property type="entry name" value="Nucleotide-binding domain of ferredoxin-NADP reductase (FNR) module"/>
    <property type="match status" value="1"/>
</dbReference>
<feature type="non-terminal residue" evidence="5">
    <location>
        <position position="1"/>
    </location>
</feature>
<dbReference type="InterPro" id="IPR000778">
    <property type="entry name" value="Cyt_b245_heavy_chain"/>
</dbReference>
<dbReference type="AlphaFoldDB" id="A0A2P5EAH9"/>
<dbReference type="InterPro" id="IPR039261">
    <property type="entry name" value="FNR_nucleotide-bd"/>
</dbReference>
<organism evidence="5 6">
    <name type="scientific">Trema orientale</name>
    <name type="common">Charcoal tree</name>
    <name type="synonym">Celtis orientalis</name>
    <dbReference type="NCBI Taxonomy" id="63057"/>
    <lineage>
        <taxon>Eukaryota</taxon>
        <taxon>Viridiplantae</taxon>
        <taxon>Streptophyta</taxon>
        <taxon>Embryophyta</taxon>
        <taxon>Tracheophyta</taxon>
        <taxon>Spermatophyta</taxon>
        <taxon>Magnoliopsida</taxon>
        <taxon>eudicotyledons</taxon>
        <taxon>Gunneridae</taxon>
        <taxon>Pentapetalae</taxon>
        <taxon>rosids</taxon>
        <taxon>fabids</taxon>
        <taxon>Rosales</taxon>
        <taxon>Cannabaceae</taxon>
        <taxon>Trema</taxon>
    </lineage>
</organism>
<dbReference type="Proteomes" id="UP000237000">
    <property type="component" value="Unassembled WGS sequence"/>
</dbReference>
<dbReference type="InterPro" id="IPR013121">
    <property type="entry name" value="Fe_red_NAD-bd_6"/>
</dbReference>
<dbReference type="PANTHER" id="PTHR11972:SF64">
    <property type="entry name" value="RESPIRATORY BURST OXIDASE HOMOLOG PROTEIN B"/>
    <property type="match status" value="1"/>
</dbReference>